<dbReference type="OrthoDB" id="420884at2759"/>
<protein>
    <submittedName>
        <fullName evidence="2">Uncharacterized protein</fullName>
    </submittedName>
</protein>
<dbReference type="EMBL" id="MNPJ01000015">
    <property type="protein sequence ID" value="OQS54949.1"/>
    <property type="molecule type" value="Genomic_DNA"/>
</dbReference>
<evidence type="ECO:0000256" key="1">
    <source>
        <dbReference type="SAM" id="Coils"/>
    </source>
</evidence>
<feature type="coiled-coil region" evidence="1">
    <location>
        <begin position="3"/>
        <end position="33"/>
    </location>
</feature>
<accession>A0A1W0E709</accession>
<evidence type="ECO:0000313" key="3">
    <source>
        <dbReference type="Proteomes" id="UP000192758"/>
    </source>
</evidence>
<name>A0A1W0E709_9MICR</name>
<organism evidence="2 3">
    <name type="scientific">Ecytonucleospora hepatopenaei</name>
    <dbReference type="NCBI Taxonomy" id="646526"/>
    <lineage>
        <taxon>Eukaryota</taxon>
        <taxon>Fungi</taxon>
        <taxon>Fungi incertae sedis</taxon>
        <taxon>Microsporidia</taxon>
        <taxon>Enterocytozoonidae</taxon>
        <taxon>Ecytonucleospora</taxon>
    </lineage>
</organism>
<gene>
    <name evidence="2" type="ORF">EHP00_1292</name>
</gene>
<evidence type="ECO:0000313" key="2">
    <source>
        <dbReference type="EMBL" id="OQS54949.1"/>
    </source>
</evidence>
<reference evidence="2 3" key="1">
    <citation type="journal article" date="2017" name="Environ. Microbiol.">
        <title>Decay of the glycolytic pathway and adaptation to intranuclear parasitism within Enterocytozoonidae microsporidia.</title>
        <authorList>
            <person name="Wiredu Boakye D."/>
            <person name="Jaroenlak P."/>
            <person name="Prachumwat A."/>
            <person name="Williams T.A."/>
            <person name="Bateman K.S."/>
            <person name="Itsathitphaisarn O."/>
            <person name="Sritunyalucksana K."/>
            <person name="Paszkiewicz K.H."/>
            <person name="Moore K.A."/>
            <person name="Stentiford G.D."/>
            <person name="Williams B.A."/>
        </authorList>
    </citation>
    <scope>NUCLEOTIDE SEQUENCE [LARGE SCALE GENOMIC DNA]</scope>
    <source>
        <strain evidence="2 3">TH1</strain>
    </source>
</reference>
<dbReference type="VEuPathDB" id="MicrosporidiaDB:EHP00_1292"/>
<keyword evidence="3" id="KW-1185">Reference proteome</keyword>
<comment type="caution">
    <text evidence="2">The sequence shown here is derived from an EMBL/GenBank/DDBJ whole genome shotgun (WGS) entry which is preliminary data.</text>
</comment>
<proteinExistence type="predicted"/>
<dbReference type="AlphaFoldDB" id="A0A1W0E709"/>
<keyword evidence="1" id="KW-0175">Coiled coil</keyword>
<sequence>MTQDNNEELLQTYIKQKEELEKLISELKSQMNTTNIPFSRYFLEKHEIYNASKILKSENVVELKIFVNKKCNQISTDIQHTYNIVSEFKKYENDEVFFDLFLLKILDQGKIQVASKIDFFKPLSFITSNLDPRYENHYLRLLMYKNVNEDEIKGVYAIYFGILYFKNDYAGAWEFLASVLNVEPNSLTAYVLEVYFYILTELLSKTCKKRLEKILRYLQNFYFQKMNNKPIEIRIIQKINEFL</sequence>
<dbReference type="Proteomes" id="UP000192758">
    <property type="component" value="Unassembled WGS sequence"/>
</dbReference>